<proteinExistence type="predicted"/>
<dbReference type="STRING" id="569857.TP70_10515"/>
<sequence length="302" mass="36535">MVVAVILDYLKMFEQIRKSLDYKRYVIETRGDMNVYLDLVRSLLNIKQGWFSKYKIQFSPDLVNEFYRSNKDVVDYIESTTDIFYEDDGNLYLHDLLEYCYYIYDKRKKTTVLLWDAVTQTLYLSKDYQVELKQQKGSSQRYWSLVAGTSVSQEWLYQQMRYFISAFNMVDDTEMTYSYLDYHYYDEVFQRLIRTKTIRHAIYPITSDFRDIEKELKPLNLDKKIMYYDTFIVLKDMNGIPIDTIKNVLDIILMDDEDIPLILIEDAYISDYHQFTYANSIFYTFIEQPFVIWQHQKKELMG</sequence>
<evidence type="ECO:0000313" key="2">
    <source>
        <dbReference type="EMBL" id="SUM58114.1"/>
    </source>
</evidence>
<accession>A0A0D6XM92</accession>
<dbReference type="EMBL" id="UHDT01000001">
    <property type="protein sequence ID" value="SUM58114.1"/>
    <property type="molecule type" value="Genomic_DNA"/>
</dbReference>
<organism evidence="2 4">
    <name type="scientific">Staphylococcus microti</name>
    <dbReference type="NCBI Taxonomy" id="569857"/>
    <lineage>
        <taxon>Bacteria</taxon>
        <taxon>Bacillati</taxon>
        <taxon>Bacillota</taxon>
        <taxon>Bacilli</taxon>
        <taxon>Bacillales</taxon>
        <taxon>Staphylococcaceae</taxon>
        <taxon>Staphylococcus</taxon>
    </lineage>
</organism>
<evidence type="ECO:0000313" key="1">
    <source>
        <dbReference type="EMBL" id="KIX89914.1"/>
    </source>
</evidence>
<protein>
    <submittedName>
        <fullName evidence="2">Uncharacterized protein</fullName>
    </submittedName>
</protein>
<keyword evidence="3" id="KW-1185">Reference proteome</keyword>
<reference evidence="2 4" key="2">
    <citation type="submission" date="2018-06" db="EMBL/GenBank/DDBJ databases">
        <authorList>
            <consortium name="Pathogen Informatics"/>
            <person name="Doyle S."/>
        </authorList>
    </citation>
    <scope>NUCLEOTIDE SEQUENCE [LARGE SCALE GENOMIC DNA]</scope>
    <source>
        <strain evidence="2 4">NCTC13832</strain>
    </source>
</reference>
<name>A0A0D6XM92_9STAP</name>
<dbReference type="RefSeq" id="WP_044361527.1">
    <property type="nucleotide sequence ID" value="NZ_UHDT01000001.1"/>
</dbReference>
<reference evidence="1 3" key="1">
    <citation type="submission" date="2015-01" db="EMBL/GenBank/DDBJ databases">
        <authorList>
            <person name="Guo J."/>
        </authorList>
    </citation>
    <scope>NUCLEOTIDE SEQUENCE [LARGE SCALE GENOMIC DNA]</scope>
    <source>
        <strain evidence="1 3">DSM 22147</strain>
    </source>
</reference>
<gene>
    <name evidence="2" type="ORF">NCTC13832_01861</name>
    <name evidence="1" type="ORF">TP70_10515</name>
</gene>
<evidence type="ECO:0000313" key="4">
    <source>
        <dbReference type="Proteomes" id="UP000254100"/>
    </source>
</evidence>
<dbReference type="AlphaFoldDB" id="A0A0D6XM92"/>
<dbReference type="EMBL" id="JXWY01000135">
    <property type="protein sequence ID" value="KIX89914.1"/>
    <property type="molecule type" value="Genomic_DNA"/>
</dbReference>
<dbReference type="Proteomes" id="UP000254100">
    <property type="component" value="Unassembled WGS sequence"/>
</dbReference>
<dbReference type="Proteomes" id="UP000032366">
    <property type="component" value="Unassembled WGS sequence"/>
</dbReference>
<evidence type="ECO:0000313" key="3">
    <source>
        <dbReference type="Proteomes" id="UP000032366"/>
    </source>
</evidence>